<proteinExistence type="predicted"/>
<sequence>MSDDALRSLPAVPSPESPARYPTVSACCLLHSPSPRSSTSASCPAPENFELEGGLYFAKRSILPSNSSRKRGSSTDTVDRARLRVPSEQHVRDDAAKEGSTYVLGAQRPALIVSWHLPPAMCSPDARLSFRACAPKR</sequence>
<evidence type="ECO:0000313" key="3">
    <source>
        <dbReference type="Proteomes" id="UP000298327"/>
    </source>
</evidence>
<feature type="non-terminal residue" evidence="2">
    <location>
        <position position="137"/>
    </location>
</feature>
<protein>
    <submittedName>
        <fullName evidence="2">Uncharacterized protein</fullName>
    </submittedName>
</protein>
<name>A0A4Y9YJ03_9AGAM</name>
<accession>A0A4Y9YJ03</accession>
<evidence type="ECO:0000313" key="2">
    <source>
        <dbReference type="EMBL" id="TFY61431.1"/>
    </source>
</evidence>
<gene>
    <name evidence="2" type="ORF">EVG20_g7056</name>
</gene>
<dbReference type="EMBL" id="SEOQ01000510">
    <property type="protein sequence ID" value="TFY61431.1"/>
    <property type="molecule type" value="Genomic_DNA"/>
</dbReference>
<evidence type="ECO:0000256" key="1">
    <source>
        <dbReference type="SAM" id="MobiDB-lite"/>
    </source>
</evidence>
<organism evidence="2 3">
    <name type="scientific">Dentipellis fragilis</name>
    <dbReference type="NCBI Taxonomy" id="205917"/>
    <lineage>
        <taxon>Eukaryota</taxon>
        <taxon>Fungi</taxon>
        <taxon>Dikarya</taxon>
        <taxon>Basidiomycota</taxon>
        <taxon>Agaricomycotina</taxon>
        <taxon>Agaricomycetes</taxon>
        <taxon>Russulales</taxon>
        <taxon>Hericiaceae</taxon>
        <taxon>Dentipellis</taxon>
    </lineage>
</organism>
<comment type="caution">
    <text evidence="2">The sequence shown here is derived from an EMBL/GenBank/DDBJ whole genome shotgun (WGS) entry which is preliminary data.</text>
</comment>
<keyword evidence="3" id="KW-1185">Reference proteome</keyword>
<dbReference type="AlphaFoldDB" id="A0A4Y9YJ03"/>
<reference evidence="2 3" key="1">
    <citation type="submission" date="2019-02" db="EMBL/GenBank/DDBJ databases">
        <title>Genome sequencing of the rare red list fungi Dentipellis fragilis.</title>
        <authorList>
            <person name="Buettner E."/>
            <person name="Kellner H."/>
        </authorList>
    </citation>
    <scope>NUCLEOTIDE SEQUENCE [LARGE SCALE GENOMIC DNA]</scope>
    <source>
        <strain evidence="2 3">DSM 105465</strain>
    </source>
</reference>
<dbReference type="Proteomes" id="UP000298327">
    <property type="component" value="Unassembled WGS sequence"/>
</dbReference>
<feature type="region of interest" description="Disordered" evidence="1">
    <location>
        <begin position="1"/>
        <end position="21"/>
    </location>
</feature>